<proteinExistence type="predicted"/>
<organism evidence="1 2">
    <name type="scientific">Actinidia rufa</name>
    <dbReference type="NCBI Taxonomy" id="165716"/>
    <lineage>
        <taxon>Eukaryota</taxon>
        <taxon>Viridiplantae</taxon>
        <taxon>Streptophyta</taxon>
        <taxon>Embryophyta</taxon>
        <taxon>Tracheophyta</taxon>
        <taxon>Spermatophyta</taxon>
        <taxon>Magnoliopsida</taxon>
        <taxon>eudicotyledons</taxon>
        <taxon>Gunneridae</taxon>
        <taxon>Pentapetalae</taxon>
        <taxon>asterids</taxon>
        <taxon>Ericales</taxon>
        <taxon>Actinidiaceae</taxon>
        <taxon>Actinidia</taxon>
    </lineage>
</organism>
<accession>A0A7J0F1W3</accession>
<sequence length="119" mass="12332">MGPAPVAYAPNDADEVHFLNGTTNIFETLGSGKTDEAPLTNVASLLSLTGLDCIFEVGASLFFLTADSCARPKNPTAAISCKAPFNAYGNAYMALAVIGVAGDPSYLRSLPCVAADERD</sequence>
<dbReference type="OrthoDB" id="733635at2759"/>
<gene>
    <name evidence="1" type="ORF">Acr_08g0010600</name>
</gene>
<reference evidence="1 2" key="1">
    <citation type="submission" date="2019-07" db="EMBL/GenBank/DDBJ databases">
        <title>De Novo Assembly of kiwifruit Actinidia rufa.</title>
        <authorList>
            <person name="Sugita-Konishi S."/>
            <person name="Sato K."/>
            <person name="Mori E."/>
            <person name="Abe Y."/>
            <person name="Kisaki G."/>
            <person name="Hamano K."/>
            <person name="Suezawa K."/>
            <person name="Otani M."/>
            <person name="Fukuda T."/>
            <person name="Manabe T."/>
            <person name="Gomi K."/>
            <person name="Tabuchi M."/>
            <person name="Akimitsu K."/>
            <person name="Kataoka I."/>
        </authorList>
    </citation>
    <scope>NUCLEOTIDE SEQUENCE [LARGE SCALE GENOMIC DNA]</scope>
    <source>
        <strain evidence="2">cv. Fuchu</strain>
    </source>
</reference>
<dbReference type="EMBL" id="BJWL01000008">
    <property type="protein sequence ID" value="GFY92664.1"/>
    <property type="molecule type" value="Genomic_DNA"/>
</dbReference>
<protein>
    <submittedName>
        <fullName evidence="1">Uncharacterized protein</fullName>
    </submittedName>
</protein>
<dbReference type="AlphaFoldDB" id="A0A7J0F1W3"/>
<keyword evidence="2" id="KW-1185">Reference proteome</keyword>
<evidence type="ECO:0000313" key="2">
    <source>
        <dbReference type="Proteomes" id="UP000585474"/>
    </source>
</evidence>
<name>A0A7J0F1W3_9ERIC</name>
<comment type="caution">
    <text evidence="1">The sequence shown here is derived from an EMBL/GenBank/DDBJ whole genome shotgun (WGS) entry which is preliminary data.</text>
</comment>
<dbReference type="Proteomes" id="UP000585474">
    <property type="component" value="Unassembled WGS sequence"/>
</dbReference>
<evidence type="ECO:0000313" key="1">
    <source>
        <dbReference type="EMBL" id="GFY92664.1"/>
    </source>
</evidence>